<dbReference type="RefSeq" id="WP_166857596.1">
    <property type="nucleotide sequence ID" value="NZ_CP063989.1"/>
</dbReference>
<dbReference type="Gene3D" id="1.10.10.10">
    <property type="entry name" value="Winged helix-like DNA-binding domain superfamily/Winged helix DNA-binding domain"/>
    <property type="match status" value="1"/>
</dbReference>
<feature type="domain" description="HTH marR-type" evidence="2">
    <location>
        <begin position="12"/>
        <end position="60"/>
    </location>
</feature>
<dbReference type="InterPro" id="IPR000600">
    <property type="entry name" value="ROK"/>
</dbReference>
<sequence>MRAHASPRPVAPTRALILASIRRAGDGLTRAQISRATRIAPQTVSNVTRDLLAEGLLRETGVVPPEGRGRPGTVLELNPSGGYAAGIHLDPSALSIVVVDLLGHIVAEDHGPLPSPVSADAIVEHARSTVERLCAQAGVASEQLLGIGLAVPGPVNHEDGTTSPPLLPGLGTVPLRRLLAEATGHLVLIDKDLPAMAQGHLWTGEAHEGDTFILLYMGAGTGMATVVDGRVLHGQTGNAGETMHLPGNPFSTRPGSHFLGDSLSERILALQARNRGLALPHPADTWDPHSISENLTALIALARAGDADARAVFEDAGETLAATTLALTEVLDISTVIMTGLVWQSLEDLVAPTLHARLAGHTIHGVARPISISTSAMGRNVGTIGAACLVLESVLGTTTPAARER</sequence>
<dbReference type="InterPro" id="IPR036390">
    <property type="entry name" value="WH_DNA-bd_sf"/>
</dbReference>
<evidence type="ECO:0000259" key="2">
    <source>
        <dbReference type="Pfam" id="PF12802"/>
    </source>
</evidence>
<dbReference type="Proteomes" id="UP000594637">
    <property type="component" value="Chromosome"/>
</dbReference>
<dbReference type="KEGG" id="arep:ID810_00470"/>
<dbReference type="SUPFAM" id="SSF53067">
    <property type="entry name" value="Actin-like ATPase domain"/>
    <property type="match status" value="1"/>
</dbReference>
<evidence type="ECO:0000313" key="3">
    <source>
        <dbReference type="EMBL" id="QPL05514.1"/>
    </source>
</evidence>
<dbReference type="Gene3D" id="3.30.420.40">
    <property type="match status" value="2"/>
</dbReference>
<protein>
    <submittedName>
        <fullName evidence="3">ROK family transcriptional regulator</fullName>
    </submittedName>
</protein>
<dbReference type="PANTHER" id="PTHR18964">
    <property type="entry name" value="ROK (REPRESSOR, ORF, KINASE) FAMILY"/>
    <property type="match status" value="1"/>
</dbReference>
<evidence type="ECO:0000256" key="1">
    <source>
        <dbReference type="ARBA" id="ARBA00006479"/>
    </source>
</evidence>
<dbReference type="PANTHER" id="PTHR18964:SF149">
    <property type="entry name" value="BIFUNCTIONAL UDP-N-ACETYLGLUCOSAMINE 2-EPIMERASE_N-ACETYLMANNOSAMINE KINASE"/>
    <property type="match status" value="1"/>
</dbReference>
<dbReference type="InterPro" id="IPR000835">
    <property type="entry name" value="HTH_MarR-typ"/>
</dbReference>
<dbReference type="AlphaFoldDB" id="A0A7T0PWA5"/>
<name>A0A7T0PWA5_9ACTO</name>
<reference evidence="3 4" key="1">
    <citation type="submission" date="2020-11" db="EMBL/GenBank/DDBJ databases">
        <title>Actinomyces sp. ZJ750.</title>
        <authorList>
            <person name="Zhou J."/>
        </authorList>
    </citation>
    <scope>NUCLEOTIDE SEQUENCE [LARGE SCALE GENOMIC DNA]</scope>
    <source>
        <strain evidence="3 4">ZJ750</strain>
    </source>
</reference>
<dbReference type="Pfam" id="PF12802">
    <property type="entry name" value="MarR_2"/>
    <property type="match status" value="1"/>
</dbReference>
<dbReference type="GO" id="GO:0003700">
    <property type="term" value="F:DNA-binding transcription factor activity"/>
    <property type="evidence" value="ECO:0007669"/>
    <property type="project" value="InterPro"/>
</dbReference>
<dbReference type="SUPFAM" id="SSF46785">
    <property type="entry name" value="Winged helix' DNA-binding domain"/>
    <property type="match status" value="1"/>
</dbReference>
<accession>A0A7T0PWA5</accession>
<dbReference type="EMBL" id="CP063989">
    <property type="protein sequence ID" value="QPL05514.1"/>
    <property type="molecule type" value="Genomic_DNA"/>
</dbReference>
<evidence type="ECO:0000313" key="4">
    <source>
        <dbReference type="Proteomes" id="UP000594637"/>
    </source>
</evidence>
<proteinExistence type="inferred from homology"/>
<comment type="similarity">
    <text evidence="1">Belongs to the ROK (NagC/XylR) family.</text>
</comment>
<organism evidence="3 4">
    <name type="scientific">Actinomyces respiraculi</name>
    <dbReference type="NCBI Taxonomy" id="2744574"/>
    <lineage>
        <taxon>Bacteria</taxon>
        <taxon>Bacillati</taxon>
        <taxon>Actinomycetota</taxon>
        <taxon>Actinomycetes</taxon>
        <taxon>Actinomycetales</taxon>
        <taxon>Actinomycetaceae</taxon>
        <taxon>Actinomyces</taxon>
    </lineage>
</organism>
<keyword evidence="4" id="KW-1185">Reference proteome</keyword>
<gene>
    <name evidence="3" type="ORF">ID810_00470</name>
</gene>
<dbReference type="Pfam" id="PF00480">
    <property type="entry name" value="ROK"/>
    <property type="match status" value="1"/>
</dbReference>
<dbReference type="InterPro" id="IPR036388">
    <property type="entry name" value="WH-like_DNA-bd_sf"/>
</dbReference>
<dbReference type="InterPro" id="IPR043129">
    <property type="entry name" value="ATPase_NBD"/>
</dbReference>